<evidence type="ECO:0000256" key="3">
    <source>
        <dbReference type="ARBA" id="ARBA00022597"/>
    </source>
</evidence>
<dbReference type="Proteomes" id="UP000029579">
    <property type="component" value="Unassembled WGS sequence"/>
</dbReference>
<dbReference type="InterPro" id="IPR003501">
    <property type="entry name" value="PTS_EIIB_2/3"/>
</dbReference>
<dbReference type="SUPFAM" id="SSF52794">
    <property type="entry name" value="PTS system IIB component-like"/>
    <property type="match status" value="1"/>
</dbReference>
<dbReference type="Pfam" id="PF02302">
    <property type="entry name" value="PTS_IIB"/>
    <property type="match status" value="1"/>
</dbReference>
<keyword evidence="1" id="KW-0813">Transport</keyword>
<dbReference type="RefSeq" id="WP_004829293.1">
    <property type="nucleotide sequence ID" value="NZ_JRMW01000019.1"/>
</dbReference>
<evidence type="ECO:0000256" key="5">
    <source>
        <dbReference type="ARBA" id="ARBA00022683"/>
    </source>
</evidence>
<name>A0A095X4U3_9FIRM</name>
<evidence type="ECO:0000256" key="7">
    <source>
        <dbReference type="PROSITE-ProRule" id="PRU00423"/>
    </source>
</evidence>
<dbReference type="PANTHER" id="PTHR34581:SF2">
    <property type="entry name" value="PTS SYSTEM N,N'-DIACETYLCHITOBIOSE-SPECIFIC EIIB COMPONENT"/>
    <property type="match status" value="1"/>
</dbReference>
<dbReference type="PROSITE" id="PS51100">
    <property type="entry name" value="PTS_EIIB_TYPE_3"/>
    <property type="match status" value="1"/>
</dbReference>
<dbReference type="InterPro" id="IPR036095">
    <property type="entry name" value="PTS_EIIB-like_sf"/>
</dbReference>
<dbReference type="EMBL" id="JRMW01000019">
    <property type="protein sequence ID" value="KGF05125.1"/>
    <property type="molecule type" value="Genomic_DNA"/>
</dbReference>
<evidence type="ECO:0000313" key="10">
    <source>
        <dbReference type="Proteomes" id="UP000029579"/>
    </source>
</evidence>
<dbReference type="PANTHER" id="PTHR34581">
    <property type="entry name" value="PTS SYSTEM N,N'-DIACETYLCHITOBIOSE-SPECIFIC EIIB COMPONENT"/>
    <property type="match status" value="1"/>
</dbReference>
<reference evidence="9 10" key="1">
    <citation type="submission" date="2014-07" db="EMBL/GenBank/DDBJ databases">
        <authorList>
            <person name="McCorrison J."/>
            <person name="Sanka R."/>
            <person name="Torralba M."/>
            <person name="Gillis M."/>
            <person name="Haft D.H."/>
            <person name="Methe B."/>
            <person name="Sutton G."/>
            <person name="Nelson K.E."/>
        </authorList>
    </citation>
    <scope>NUCLEOTIDE SEQUENCE [LARGE SCALE GENOMIC DNA]</scope>
    <source>
        <strain evidence="9 10">S7-1-13</strain>
    </source>
</reference>
<protein>
    <submittedName>
        <fullName evidence="9">PTS cellobiose transporter subunit IIB</fullName>
    </submittedName>
</protein>
<dbReference type="InterPro" id="IPR051819">
    <property type="entry name" value="PTS_sugar-specific_EIIB"/>
</dbReference>
<dbReference type="GO" id="GO:0009401">
    <property type="term" value="P:phosphoenolpyruvate-dependent sugar phosphotransferase system"/>
    <property type="evidence" value="ECO:0007669"/>
    <property type="project" value="UniProtKB-KW"/>
</dbReference>
<feature type="domain" description="PTS EIIB type-3" evidence="8">
    <location>
        <begin position="1"/>
        <end position="105"/>
    </location>
</feature>
<comment type="caution">
    <text evidence="9">The sequence shown here is derived from an EMBL/GenBank/DDBJ whole genome shotgun (WGS) entry which is preliminary data.</text>
</comment>
<proteinExistence type="predicted"/>
<accession>A0A095X4U3</accession>
<keyword evidence="6" id="KW-0418">Kinase</keyword>
<dbReference type="AlphaFoldDB" id="A0A095X4U3"/>
<dbReference type="InterPro" id="IPR013012">
    <property type="entry name" value="PTS_EIIB_3"/>
</dbReference>
<dbReference type="NCBIfam" id="NF007155">
    <property type="entry name" value="PRK09590.1"/>
    <property type="match status" value="1"/>
</dbReference>
<dbReference type="Gene3D" id="3.40.50.2300">
    <property type="match status" value="1"/>
</dbReference>
<keyword evidence="3" id="KW-0762">Sugar transport</keyword>
<evidence type="ECO:0000256" key="4">
    <source>
        <dbReference type="ARBA" id="ARBA00022679"/>
    </source>
</evidence>
<feature type="modified residue" description="Phosphocysteine; by EIIA" evidence="7">
    <location>
        <position position="8"/>
    </location>
</feature>
<evidence type="ECO:0000313" key="9">
    <source>
        <dbReference type="EMBL" id="KGF05125.1"/>
    </source>
</evidence>
<evidence type="ECO:0000256" key="2">
    <source>
        <dbReference type="ARBA" id="ARBA00022553"/>
    </source>
</evidence>
<dbReference type="eggNOG" id="COG1440">
    <property type="taxonomic scope" value="Bacteria"/>
</dbReference>
<evidence type="ECO:0000256" key="1">
    <source>
        <dbReference type="ARBA" id="ARBA00022448"/>
    </source>
</evidence>
<dbReference type="GO" id="GO:0016301">
    <property type="term" value="F:kinase activity"/>
    <property type="evidence" value="ECO:0007669"/>
    <property type="project" value="UniProtKB-KW"/>
</dbReference>
<keyword evidence="5" id="KW-0598">Phosphotransferase system</keyword>
<dbReference type="OrthoDB" id="9808134at2"/>
<sequence>MKKVMLICNAGMSSSLMAKKVTEQLEKDGKDIIVDATTSSDSERVLSGSDYDMVLVSPQIRMYFDAYKEKADANGKAIAQVPFNAYAPTPSGIKNMENIILESLE</sequence>
<keyword evidence="2" id="KW-0597">Phosphoprotein</keyword>
<evidence type="ECO:0000259" key="8">
    <source>
        <dbReference type="PROSITE" id="PS51100"/>
    </source>
</evidence>
<gene>
    <name evidence="9" type="primary">celB</name>
    <name evidence="9" type="ORF">HMPREF1630_01590</name>
</gene>
<dbReference type="GO" id="GO:0008982">
    <property type="term" value="F:protein-N(PI)-phosphohistidine-sugar phosphotransferase activity"/>
    <property type="evidence" value="ECO:0007669"/>
    <property type="project" value="InterPro"/>
</dbReference>
<evidence type="ECO:0000256" key="6">
    <source>
        <dbReference type="ARBA" id="ARBA00022777"/>
    </source>
</evidence>
<keyword evidence="4" id="KW-0808">Transferase</keyword>
<organism evidence="9 10">
    <name type="scientific">Anaerococcus lactolyticus S7-1-13</name>
    <dbReference type="NCBI Taxonomy" id="1284686"/>
    <lineage>
        <taxon>Bacteria</taxon>
        <taxon>Bacillati</taxon>
        <taxon>Bacillota</taxon>
        <taxon>Tissierellia</taxon>
        <taxon>Tissierellales</taxon>
        <taxon>Peptoniphilaceae</taxon>
        <taxon>Anaerococcus</taxon>
    </lineage>
</organism>